<dbReference type="HOGENOM" id="CLU_122336_1_0_5"/>
<protein>
    <submittedName>
        <fullName evidence="2">MarR family protein</fullName>
    </submittedName>
</protein>
<dbReference type="EMBL" id="GL883079">
    <property type="protein sequence ID" value="EGF90089.1"/>
    <property type="molecule type" value="Genomic_DNA"/>
</dbReference>
<proteinExistence type="predicted"/>
<feature type="domain" description="HTH marR-type" evidence="1">
    <location>
        <begin position="13"/>
        <end position="146"/>
    </location>
</feature>
<gene>
    <name evidence="2" type="ORF">ABI_31010</name>
</gene>
<sequence>MLRMSDYISSLGKAFLAHRFKRLSESFVDDIQAFLQAGGLRAPARAFSTLRLLRETPGLSVTQVADQIKLSHPLVIHLLSQLETLDLVQFEIDYDDRRRRLVYLTSAGQAEVERLKAAEPAICAAYDGLSREVGADLLDVIERLDAALAERSMAERLKAR</sequence>
<dbReference type="PROSITE" id="PS50995">
    <property type="entry name" value="HTH_MARR_2"/>
    <property type="match status" value="1"/>
</dbReference>
<dbReference type="GO" id="GO:0006950">
    <property type="term" value="P:response to stress"/>
    <property type="evidence" value="ECO:0007669"/>
    <property type="project" value="TreeGrafter"/>
</dbReference>
<dbReference type="SMART" id="SM00347">
    <property type="entry name" value="HTH_MARR"/>
    <property type="match status" value="1"/>
</dbReference>
<dbReference type="Proteomes" id="UP000006512">
    <property type="component" value="Unassembled WGS sequence"/>
</dbReference>
<dbReference type="GO" id="GO:0003700">
    <property type="term" value="F:DNA-binding transcription factor activity"/>
    <property type="evidence" value="ECO:0007669"/>
    <property type="project" value="InterPro"/>
</dbReference>
<dbReference type="InterPro" id="IPR036390">
    <property type="entry name" value="WH_DNA-bd_sf"/>
</dbReference>
<name>F4QRG3_9CAUL</name>
<dbReference type="eggNOG" id="COG1846">
    <property type="taxonomic scope" value="Bacteria"/>
</dbReference>
<organism evidence="2 3">
    <name type="scientific">Asticcacaulis biprosthecium C19</name>
    <dbReference type="NCBI Taxonomy" id="715226"/>
    <lineage>
        <taxon>Bacteria</taxon>
        <taxon>Pseudomonadati</taxon>
        <taxon>Pseudomonadota</taxon>
        <taxon>Alphaproteobacteria</taxon>
        <taxon>Caulobacterales</taxon>
        <taxon>Caulobacteraceae</taxon>
        <taxon>Asticcacaulis</taxon>
    </lineage>
</organism>
<dbReference type="Gene3D" id="1.10.10.10">
    <property type="entry name" value="Winged helix-like DNA-binding domain superfamily/Winged helix DNA-binding domain"/>
    <property type="match status" value="1"/>
</dbReference>
<dbReference type="InterPro" id="IPR036388">
    <property type="entry name" value="WH-like_DNA-bd_sf"/>
</dbReference>
<keyword evidence="3" id="KW-1185">Reference proteome</keyword>
<dbReference type="SUPFAM" id="SSF46785">
    <property type="entry name" value="Winged helix' DNA-binding domain"/>
    <property type="match status" value="1"/>
</dbReference>
<dbReference type="PANTHER" id="PTHR33164:SF43">
    <property type="entry name" value="HTH-TYPE TRANSCRIPTIONAL REPRESSOR YETL"/>
    <property type="match status" value="1"/>
</dbReference>
<evidence type="ECO:0000313" key="2">
    <source>
        <dbReference type="EMBL" id="EGF90089.1"/>
    </source>
</evidence>
<dbReference type="AlphaFoldDB" id="F4QRG3"/>
<evidence type="ECO:0000313" key="3">
    <source>
        <dbReference type="Proteomes" id="UP000006512"/>
    </source>
</evidence>
<dbReference type="InterPro" id="IPR000835">
    <property type="entry name" value="HTH_MarR-typ"/>
</dbReference>
<dbReference type="Pfam" id="PF01047">
    <property type="entry name" value="MarR"/>
    <property type="match status" value="1"/>
</dbReference>
<reference evidence="3" key="1">
    <citation type="submission" date="2011-03" db="EMBL/GenBank/DDBJ databases">
        <title>Draft genome sequence of Brevundimonas diminuta.</title>
        <authorList>
            <person name="Brown P.J.B."/>
            <person name="Buechlein A."/>
            <person name="Hemmerich C."/>
            <person name="Brun Y.V."/>
        </authorList>
    </citation>
    <scope>NUCLEOTIDE SEQUENCE [LARGE SCALE GENOMIC DNA]</scope>
    <source>
        <strain evidence="3">C19</strain>
    </source>
</reference>
<dbReference type="PANTHER" id="PTHR33164">
    <property type="entry name" value="TRANSCRIPTIONAL REGULATOR, MARR FAMILY"/>
    <property type="match status" value="1"/>
</dbReference>
<evidence type="ECO:0000259" key="1">
    <source>
        <dbReference type="PROSITE" id="PS50995"/>
    </source>
</evidence>
<dbReference type="InterPro" id="IPR039422">
    <property type="entry name" value="MarR/SlyA-like"/>
</dbReference>
<accession>F4QRG3</accession>